<name>A0AAD6C507_9EURO</name>
<dbReference type="GeneID" id="81600451"/>
<feature type="region of interest" description="Disordered" evidence="1">
    <location>
        <begin position="1"/>
        <end position="43"/>
    </location>
</feature>
<evidence type="ECO:0000313" key="3">
    <source>
        <dbReference type="Proteomes" id="UP001213681"/>
    </source>
</evidence>
<proteinExistence type="predicted"/>
<accession>A0AAD6C507</accession>
<organism evidence="2 3">
    <name type="scientific">Penicillium daleae</name>
    <dbReference type="NCBI Taxonomy" id="63821"/>
    <lineage>
        <taxon>Eukaryota</taxon>
        <taxon>Fungi</taxon>
        <taxon>Dikarya</taxon>
        <taxon>Ascomycota</taxon>
        <taxon>Pezizomycotina</taxon>
        <taxon>Eurotiomycetes</taxon>
        <taxon>Eurotiomycetidae</taxon>
        <taxon>Eurotiales</taxon>
        <taxon>Aspergillaceae</taxon>
        <taxon>Penicillium</taxon>
    </lineage>
</organism>
<evidence type="ECO:0008006" key="4">
    <source>
        <dbReference type="Google" id="ProtNLM"/>
    </source>
</evidence>
<sequence length="515" mass="57818">MPSHKTLTALNEASTLNLPEKPNTSLLRPKESRPSDTSSLSSPIIASPSGDVILKYTKPFSGESYYWKVDSQMLKKNSPYFQVVLDPTKTFIEGQLLAQQLAETSGSNSLPILTLPATQHTELYGVEALELFLQILCSESLASDDEEEGLETVFSFNLKAQPLSLIARLVEFADYYNSSRHVAHTLNRLNYTVSKTSARLCYTPGSLGKSRLHRFSEKSLNMSEDRIRQACFVANFLGQEDIAQIMTHTLVVAGSRRWFHSPEMPESPYLRWQHLANGVEEELYHRRQCVLNTITDLQAHFLRKYGALENDEPAPTTSGALPHHTAPQYRVFQCRAGLGNASQCDLFHLGQMTRFFALRAKSIFIGSTLIDPEFSPPGAEDKHDGKEQPSVGPDISALIVSLKKHPDYQIDLNHQACGVKRRLLPILDGIEKFVMDGRGMLGVVPSFWDRSETRQRLQWKCEAAFAGEVHIVLNKITYVAANSRDGSRSSGELNRDDLARALFTTKKRKWEPDTF</sequence>
<keyword evidence="3" id="KW-1185">Reference proteome</keyword>
<feature type="compositionally biased region" description="Polar residues" evidence="1">
    <location>
        <begin position="1"/>
        <end position="26"/>
    </location>
</feature>
<comment type="caution">
    <text evidence="2">The sequence shown here is derived from an EMBL/GenBank/DDBJ whole genome shotgun (WGS) entry which is preliminary data.</text>
</comment>
<evidence type="ECO:0000256" key="1">
    <source>
        <dbReference type="SAM" id="MobiDB-lite"/>
    </source>
</evidence>
<reference evidence="2" key="2">
    <citation type="journal article" date="2023" name="IMA Fungus">
        <title>Comparative genomic study of the Penicillium genus elucidates a diverse pangenome and 15 lateral gene transfer events.</title>
        <authorList>
            <person name="Petersen C."/>
            <person name="Sorensen T."/>
            <person name="Nielsen M.R."/>
            <person name="Sondergaard T.E."/>
            <person name="Sorensen J.L."/>
            <person name="Fitzpatrick D.A."/>
            <person name="Frisvad J.C."/>
            <person name="Nielsen K.L."/>
        </authorList>
    </citation>
    <scope>NUCLEOTIDE SEQUENCE</scope>
    <source>
        <strain evidence="2">IBT 16125</strain>
    </source>
</reference>
<dbReference type="AlphaFoldDB" id="A0AAD6C507"/>
<protein>
    <recommendedName>
        <fullName evidence="4">BTB domain-containing protein</fullName>
    </recommendedName>
</protein>
<gene>
    <name evidence="2" type="ORF">N7458_006826</name>
</gene>
<evidence type="ECO:0000313" key="2">
    <source>
        <dbReference type="EMBL" id="KAJ5450377.1"/>
    </source>
</evidence>
<reference evidence="2" key="1">
    <citation type="submission" date="2022-12" db="EMBL/GenBank/DDBJ databases">
        <authorList>
            <person name="Petersen C."/>
        </authorList>
    </citation>
    <scope>NUCLEOTIDE SEQUENCE</scope>
    <source>
        <strain evidence="2">IBT 16125</strain>
    </source>
</reference>
<dbReference type="Proteomes" id="UP001213681">
    <property type="component" value="Unassembled WGS sequence"/>
</dbReference>
<dbReference type="RefSeq" id="XP_056765912.1">
    <property type="nucleotide sequence ID" value="XM_056910208.1"/>
</dbReference>
<dbReference type="EMBL" id="JAPVEA010000006">
    <property type="protein sequence ID" value="KAJ5450377.1"/>
    <property type="molecule type" value="Genomic_DNA"/>
</dbReference>